<accession>A0AA85KBN4</accession>
<dbReference type="Proteomes" id="UP000050795">
    <property type="component" value="Unassembled WGS sequence"/>
</dbReference>
<feature type="region of interest" description="Disordered" evidence="1">
    <location>
        <begin position="1"/>
        <end position="77"/>
    </location>
</feature>
<reference evidence="3" key="2">
    <citation type="submission" date="2023-11" db="UniProtKB">
        <authorList>
            <consortium name="WormBaseParasite"/>
        </authorList>
    </citation>
    <scope>IDENTIFICATION</scope>
</reference>
<protein>
    <submittedName>
        <fullName evidence="3">Uncharacterized protein</fullName>
    </submittedName>
</protein>
<dbReference type="AlphaFoldDB" id="A0AA85KBN4"/>
<feature type="compositionally biased region" description="Basic and acidic residues" evidence="1">
    <location>
        <begin position="38"/>
        <end position="51"/>
    </location>
</feature>
<evidence type="ECO:0000313" key="3">
    <source>
        <dbReference type="WBParaSite" id="TREG1_74800.1"/>
    </source>
</evidence>
<proteinExistence type="predicted"/>
<evidence type="ECO:0000256" key="1">
    <source>
        <dbReference type="SAM" id="MobiDB-lite"/>
    </source>
</evidence>
<keyword evidence="2" id="KW-1185">Reference proteome</keyword>
<dbReference type="WBParaSite" id="TREG1_74800.1">
    <property type="protein sequence ID" value="TREG1_74800.1"/>
    <property type="gene ID" value="TREG1_74800"/>
</dbReference>
<organism evidence="2 3">
    <name type="scientific">Trichobilharzia regenti</name>
    <name type="common">Nasal bird schistosome</name>
    <dbReference type="NCBI Taxonomy" id="157069"/>
    <lineage>
        <taxon>Eukaryota</taxon>
        <taxon>Metazoa</taxon>
        <taxon>Spiralia</taxon>
        <taxon>Lophotrochozoa</taxon>
        <taxon>Platyhelminthes</taxon>
        <taxon>Trematoda</taxon>
        <taxon>Digenea</taxon>
        <taxon>Strigeidida</taxon>
        <taxon>Schistosomatoidea</taxon>
        <taxon>Schistosomatidae</taxon>
        <taxon>Trichobilharzia</taxon>
    </lineage>
</organism>
<sequence>MRGRTLEVSEGDSQRNVFNGSRKKEETRQGMALNGHLEINRREENGERENDSMQGRTGEGDDELNLQSTGQRSEEEC</sequence>
<reference evidence="2" key="1">
    <citation type="submission" date="2022-06" db="EMBL/GenBank/DDBJ databases">
        <authorList>
            <person name="Berger JAMES D."/>
            <person name="Berger JAMES D."/>
        </authorList>
    </citation>
    <scope>NUCLEOTIDE SEQUENCE [LARGE SCALE GENOMIC DNA]</scope>
</reference>
<name>A0AA85KBN4_TRIRE</name>
<evidence type="ECO:0000313" key="2">
    <source>
        <dbReference type="Proteomes" id="UP000050795"/>
    </source>
</evidence>